<sequence>MVFLLVVALLILILFINLNKRMGKITETLPEELNEEDLIELPNEKAYYDETNKAIIDLKKKIDKAGIGNEDITEIRSLKELISKGYNDWEKVQDELTQMIEERTVFVSQGNFYPREYAFDINRMRTEIEKSRELQLNNPLKSLEEIKTFIKEQNEKVSFYKEIKGKVEIMLIKLEKYEKGLKTKKETVPYFNKKQELFIHLQNGDLKAANKILKELKGRVKNIS</sequence>
<dbReference type="RefSeq" id="WP_171778677.1">
    <property type="nucleotide sequence ID" value="NZ_CP045273.1"/>
</dbReference>
<dbReference type="Proteomes" id="UP000501076">
    <property type="component" value="Plasmid pFDU301A"/>
</dbReference>
<geneLocation type="plasmid" evidence="2">
    <name>pfdu301a</name>
</geneLocation>
<accession>A0A6M6E169</accession>
<organism evidence="1 2">
    <name type="scientific">Priestia megaterium</name>
    <name type="common">Bacillus megaterium</name>
    <dbReference type="NCBI Taxonomy" id="1404"/>
    <lineage>
        <taxon>Bacteria</taxon>
        <taxon>Bacillati</taxon>
        <taxon>Bacillota</taxon>
        <taxon>Bacilli</taxon>
        <taxon>Bacillales</taxon>
        <taxon>Bacillaceae</taxon>
        <taxon>Priestia</taxon>
    </lineage>
</organism>
<gene>
    <name evidence="1" type="ORF">FDZ14_31835</name>
</gene>
<evidence type="ECO:0000313" key="1">
    <source>
        <dbReference type="EMBL" id="QJX80682.1"/>
    </source>
</evidence>
<name>A0A6M6E169_PRIMG</name>
<dbReference type="EMBL" id="CP045273">
    <property type="protein sequence ID" value="QJX80682.1"/>
    <property type="molecule type" value="Genomic_DNA"/>
</dbReference>
<reference evidence="1 2" key="1">
    <citation type="submission" date="2019-10" db="EMBL/GenBank/DDBJ databases">
        <title>Complete genome sequences for adaption low water activity.</title>
        <authorList>
            <person name="Zhao L."/>
            <person name="Zhong J."/>
        </authorList>
    </citation>
    <scope>NUCLEOTIDE SEQUENCE [LARGE SCALE GENOMIC DNA]</scope>
    <source>
        <strain evidence="1 2">FDU301</strain>
        <plasmid evidence="2">pfdu301a</plasmid>
    </source>
</reference>
<protein>
    <submittedName>
        <fullName evidence="1">Uncharacterized protein</fullName>
    </submittedName>
</protein>
<evidence type="ECO:0000313" key="2">
    <source>
        <dbReference type="Proteomes" id="UP000501076"/>
    </source>
</evidence>
<keyword evidence="1" id="KW-0614">Plasmid</keyword>
<proteinExistence type="predicted"/>
<dbReference type="AlphaFoldDB" id="A0A6M6E169"/>